<accession>A0A8B7QL37</accession>
<proteinExistence type="predicted"/>
<organism evidence="1 2">
    <name type="scientific">Hipposideros armiger</name>
    <name type="common">Great Himalayan leaf-nosed bat</name>
    <dbReference type="NCBI Taxonomy" id="186990"/>
    <lineage>
        <taxon>Eukaryota</taxon>
        <taxon>Metazoa</taxon>
        <taxon>Chordata</taxon>
        <taxon>Craniata</taxon>
        <taxon>Vertebrata</taxon>
        <taxon>Euteleostomi</taxon>
        <taxon>Mammalia</taxon>
        <taxon>Eutheria</taxon>
        <taxon>Laurasiatheria</taxon>
        <taxon>Chiroptera</taxon>
        <taxon>Yinpterochiroptera</taxon>
        <taxon>Rhinolophoidea</taxon>
        <taxon>Hipposideridae</taxon>
        <taxon>Hipposideros</taxon>
    </lineage>
</organism>
<dbReference type="Proteomes" id="UP000694851">
    <property type="component" value="Unplaced"/>
</dbReference>
<reference evidence="2" key="1">
    <citation type="submission" date="2025-08" db="UniProtKB">
        <authorList>
            <consortium name="RefSeq"/>
        </authorList>
    </citation>
    <scope>IDENTIFICATION</scope>
    <source>
        <tissue evidence="2">Muscle</tissue>
    </source>
</reference>
<dbReference type="CTD" id="9235"/>
<dbReference type="PANTHER" id="PTHR48490:SF1">
    <property type="entry name" value="INTERLEUKIN-32"/>
    <property type="match status" value="1"/>
</dbReference>
<evidence type="ECO:0000313" key="2">
    <source>
        <dbReference type="RefSeq" id="XP_019488403.1"/>
    </source>
</evidence>
<dbReference type="InterPro" id="IPR028067">
    <property type="entry name" value="IL-32"/>
</dbReference>
<sequence>MCYSKHSHVDSFCDGLGSKGENQVRLELEKMEDQVCEDLHDVVEAECQNINQESAPLLLKEVQELRIRNRCREQTLDLETESPAAQQADETFFQKVRRLFQEMLQRLKGMWQKLWDWMKEKLAGLCSAMKSVWNMIERLFFNVVESFKNVFQDKGTPQSLVELQPHLGAL</sequence>
<gene>
    <name evidence="2" type="primary">IL32</name>
</gene>
<dbReference type="AlphaFoldDB" id="A0A8B7QL37"/>
<dbReference type="Pfam" id="PF15225">
    <property type="entry name" value="IL32"/>
    <property type="match status" value="1"/>
</dbReference>
<protein>
    <submittedName>
        <fullName evidence="2">Interleukin-32 isoform X2</fullName>
    </submittedName>
</protein>
<dbReference type="GeneID" id="109376754"/>
<dbReference type="GO" id="GO:0006955">
    <property type="term" value="P:immune response"/>
    <property type="evidence" value="ECO:0007669"/>
    <property type="project" value="InterPro"/>
</dbReference>
<name>A0A8B7QL37_HIPAR</name>
<evidence type="ECO:0000313" key="1">
    <source>
        <dbReference type="Proteomes" id="UP000694851"/>
    </source>
</evidence>
<dbReference type="RefSeq" id="XP_019488403.1">
    <property type="nucleotide sequence ID" value="XM_019632858.1"/>
</dbReference>
<dbReference type="OrthoDB" id="9792252at2759"/>
<dbReference type="PANTHER" id="PTHR48490">
    <property type="entry name" value="INTERLEUKIN-32"/>
    <property type="match status" value="1"/>
</dbReference>
<keyword evidence="1" id="KW-1185">Reference proteome</keyword>